<evidence type="ECO:0000313" key="7">
    <source>
        <dbReference type="EMBL" id="KAH3665290.1"/>
    </source>
</evidence>
<dbReference type="InterPro" id="IPR051645">
    <property type="entry name" value="PER33/POM33_regulator"/>
</dbReference>
<comment type="caution">
    <text evidence="7">The sequence shown here is derived from an EMBL/GenBank/DDBJ whole genome shotgun (WGS) entry which is preliminary data.</text>
</comment>
<keyword evidence="4 6" id="KW-1133">Transmembrane helix</keyword>
<evidence type="ECO:0000256" key="3">
    <source>
        <dbReference type="ARBA" id="ARBA00022692"/>
    </source>
</evidence>
<feature type="transmembrane region" description="Helical" evidence="6">
    <location>
        <begin position="27"/>
        <end position="49"/>
    </location>
</feature>
<dbReference type="AlphaFoldDB" id="A0A9P8P590"/>
<evidence type="ECO:0008006" key="9">
    <source>
        <dbReference type="Google" id="ProtNLM"/>
    </source>
</evidence>
<dbReference type="Proteomes" id="UP000788993">
    <property type="component" value="Unassembled WGS sequence"/>
</dbReference>
<accession>A0A9P8P590</accession>
<protein>
    <recommendedName>
        <fullName evidence="9">Nucleoporin POM33</fullName>
    </recommendedName>
</protein>
<name>A0A9P8P590_9ASCO</name>
<dbReference type="GO" id="GO:0016020">
    <property type="term" value="C:membrane"/>
    <property type="evidence" value="ECO:0007669"/>
    <property type="project" value="UniProtKB-SubCell"/>
</dbReference>
<feature type="transmembrane region" description="Helical" evidence="6">
    <location>
        <begin position="124"/>
        <end position="150"/>
    </location>
</feature>
<comment type="similarity">
    <text evidence="2">Belongs to the PER33/POM33 family.</text>
</comment>
<sequence length="280" mass="32143">MSDKVAVASPWQIAYRQTFQLARTPQFYWFLSHLASLTCLILHTVAATFRGPHSPAALKYYNYSISSTIVTYLIVVRQTYRARPVSLIFSQPLTLLKDDNVQYLLLALVFRVFSARNGNSSTLYPFAVFAFFHCLSYVNTNVIGFVPVLTKEQKARYKATIGHFLKTYHEQSLLVAAHMEVLLVTAYVLRLVKMVIFLQLLRPAYFVRNLQTMVLLAVVVVFNKLRFDQSKYTRALVTQYDARIVQTLSLPVVPPALRNTVFALRQTLIHYLAKIQLPRK</sequence>
<evidence type="ECO:0000256" key="1">
    <source>
        <dbReference type="ARBA" id="ARBA00004141"/>
    </source>
</evidence>
<dbReference type="InterPro" id="IPR005344">
    <property type="entry name" value="TMEM33/Pom33"/>
</dbReference>
<dbReference type="PANTHER" id="PTHR12703:SF4">
    <property type="entry name" value="TRANSMEMBRANE PROTEIN 33"/>
    <property type="match status" value="1"/>
</dbReference>
<reference evidence="7" key="1">
    <citation type="journal article" date="2021" name="Open Biol.">
        <title>Shared evolutionary footprints suggest mitochondrial oxidative damage underlies multiple complex I losses in fungi.</title>
        <authorList>
            <person name="Schikora-Tamarit M.A."/>
            <person name="Marcet-Houben M."/>
            <person name="Nosek J."/>
            <person name="Gabaldon T."/>
        </authorList>
    </citation>
    <scope>NUCLEOTIDE SEQUENCE</scope>
    <source>
        <strain evidence="7">NCAIM Y.01608</strain>
    </source>
</reference>
<keyword evidence="3 6" id="KW-0812">Transmembrane</keyword>
<comment type="subcellular location">
    <subcellularLocation>
        <location evidence="1">Membrane</location>
        <topology evidence="1">Multi-pass membrane protein</topology>
    </subcellularLocation>
</comment>
<organism evidence="7 8">
    <name type="scientific">Ogataea polymorpha</name>
    <dbReference type="NCBI Taxonomy" id="460523"/>
    <lineage>
        <taxon>Eukaryota</taxon>
        <taxon>Fungi</taxon>
        <taxon>Dikarya</taxon>
        <taxon>Ascomycota</taxon>
        <taxon>Saccharomycotina</taxon>
        <taxon>Pichiomycetes</taxon>
        <taxon>Pichiales</taxon>
        <taxon>Pichiaceae</taxon>
        <taxon>Ogataea</taxon>
    </lineage>
</organism>
<gene>
    <name evidence="7" type="ORF">OGATHE_004105</name>
</gene>
<reference evidence="7" key="2">
    <citation type="submission" date="2021-01" db="EMBL/GenBank/DDBJ databases">
        <authorList>
            <person name="Schikora-Tamarit M.A."/>
        </authorList>
    </citation>
    <scope>NUCLEOTIDE SEQUENCE</scope>
    <source>
        <strain evidence="7">NCAIM Y.01608</strain>
    </source>
</reference>
<dbReference type="GO" id="GO:0061024">
    <property type="term" value="P:membrane organization"/>
    <property type="evidence" value="ECO:0007669"/>
    <property type="project" value="TreeGrafter"/>
</dbReference>
<evidence type="ECO:0000256" key="6">
    <source>
        <dbReference type="SAM" id="Phobius"/>
    </source>
</evidence>
<keyword evidence="5 6" id="KW-0472">Membrane</keyword>
<evidence type="ECO:0000256" key="4">
    <source>
        <dbReference type="ARBA" id="ARBA00022989"/>
    </source>
</evidence>
<evidence type="ECO:0000256" key="5">
    <source>
        <dbReference type="ARBA" id="ARBA00023136"/>
    </source>
</evidence>
<dbReference type="GO" id="GO:0005783">
    <property type="term" value="C:endoplasmic reticulum"/>
    <property type="evidence" value="ECO:0007669"/>
    <property type="project" value="TreeGrafter"/>
</dbReference>
<keyword evidence="8" id="KW-1185">Reference proteome</keyword>
<evidence type="ECO:0000313" key="8">
    <source>
        <dbReference type="Proteomes" id="UP000788993"/>
    </source>
</evidence>
<dbReference type="PANTHER" id="PTHR12703">
    <property type="entry name" value="TRANSMEMBRANE PROTEIN 33"/>
    <property type="match status" value="1"/>
</dbReference>
<proteinExistence type="inferred from homology"/>
<dbReference type="GO" id="GO:0071786">
    <property type="term" value="P:endoplasmic reticulum tubular network organization"/>
    <property type="evidence" value="ECO:0007669"/>
    <property type="project" value="TreeGrafter"/>
</dbReference>
<feature type="transmembrane region" description="Helical" evidence="6">
    <location>
        <begin position="204"/>
        <end position="222"/>
    </location>
</feature>
<dbReference type="Pfam" id="PF03661">
    <property type="entry name" value="TMEM33_Pom33"/>
    <property type="match status" value="1"/>
</dbReference>
<evidence type="ECO:0000256" key="2">
    <source>
        <dbReference type="ARBA" id="ARBA00007322"/>
    </source>
</evidence>
<feature type="transmembrane region" description="Helical" evidence="6">
    <location>
        <begin position="171"/>
        <end position="192"/>
    </location>
</feature>
<dbReference type="EMBL" id="JAEUBD010001178">
    <property type="protein sequence ID" value="KAH3665290.1"/>
    <property type="molecule type" value="Genomic_DNA"/>
</dbReference>